<organism evidence="1 2">
    <name type="scientific">Penicillium patulum</name>
    <name type="common">Penicillium griseofulvum</name>
    <dbReference type="NCBI Taxonomy" id="5078"/>
    <lineage>
        <taxon>Eukaryota</taxon>
        <taxon>Fungi</taxon>
        <taxon>Dikarya</taxon>
        <taxon>Ascomycota</taxon>
        <taxon>Pezizomycotina</taxon>
        <taxon>Eurotiomycetes</taxon>
        <taxon>Eurotiomycetidae</taxon>
        <taxon>Eurotiales</taxon>
        <taxon>Aspergillaceae</taxon>
        <taxon>Penicillium</taxon>
    </lineage>
</organism>
<dbReference type="EMBL" id="LHQR01000027">
    <property type="protein sequence ID" value="KXG52236.1"/>
    <property type="molecule type" value="Genomic_DNA"/>
</dbReference>
<dbReference type="OrthoDB" id="4851849at2759"/>
<evidence type="ECO:0000313" key="1">
    <source>
        <dbReference type="EMBL" id="KXG52236.1"/>
    </source>
</evidence>
<dbReference type="AlphaFoldDB" id="A0A135LTH8"/>
<dbReference type="InterPro" id="IPR027796">
    <property type="entry name" value="OTT_1508_deam-like"/>
</dbReference>
<proteinExistence type="predicted"/>
<dbReference type="Pfam" id="PF14441">
    <property type="entry name" value="OTT_1508_deam"/>
    <property type="match status" value="1"/>
</dbReference>
<evidence type="ECO:0000313" key="2">
    <source>
        <dbReference type="Proteomes" id="UP000070168"/>
    </source>
</evidence>
<reference evidence="1 2" key="1">
    <citation type="journal article" date="2016" name="BMC Genomics">
        <title>Genome sequencing and secondary metabolism of the postharvest pathogen Penicillium griseofulvum.</title>
        <authorList>
            <person name="Banani H."/>
            <person name="Marcet-Houben M."/>
            <person name="Ballester A.R."/>
            <person name="Abbruscato P."/>
            <person name="Gonzalez-Candelas L."/>
            <person name="Gabaldon T."/>
            <person name="Spadaro D."/>
        </authorList>
    </citation>
    <scope>NUCLEOTIDE SEQUENCE [LARGE SCALE GENOMIC DNA]</scope>
    <source>
        <strain evidence="1 2">PG3</strain>
    </source>
</reference>
<dbReference type="Proteomes" id="UP000070168">
    <property type="component" value="Unassembled WGS sequence"/>
</dbReference>
<sequence>MTGESHIAAANCAENIALNYLLHEVPESPQQKPAEPFRGLEKAYSLPFSNERDLVEILSFLAKTKDGPDYIPAVCIEQDRDGTALKALLAINKRTYTDGNGLLQSLKTGFENIFSILRSSLYERGSSMEITKQLLEMIVNMCSSRIACRLRLAGKKWRESKASIKDILRKATEGTQQINPQMLRQSNLEESLSLFHKESKRVIQSVNEWSNYRIPSRLNDIVEKIYQLNNVQGLQQLLYLIPTGSNRVINESAFAATLLNIIRKISRYKEAARVLHRTAKKFPLVRNLEIRLATLPQAAFDRPHDPAYSPNLSAVLCRLGKINGKYYSISQISRFINGGKIKNLSEQFCEQTTRILREAKIHAEVQLIADCETRSAPLFPRVIGSSKDACFLCHALIHSHGKMYTSRTHGRLYPNWRIPAALSLKYLEHRFNDFLLNYARETIRAREKGQTSVHPCPNESTLLPMLTSVSTMSGVQDPVDIATERTASVPSFAPDSEIMKPALSNAVSTNRQSPSVNNKLFSSCSLVLSDPFTGIIHTLNSPPFFFADRLHIYLEMEESSTFESTSQFPVYTIEPITVDQVTRLPNESLMVDVMELQGEMTYPLPLDGAIYLTAHDTTVKIVFRQ</sequence>
<comment type="caution">
    <text evidence="1">The sequence shown here is derived from an EMBL/GenBank/DDBJ whole genome shotgun (WGS) entry which is preliminary data.</text>
</comment>
<keyword evidence="2" id="KW-1185">Reference proteome</keyword>
<gene>
    <name evidence="1" type="ORF">PGRI_085200</name>
</gene>
<name>A0A135LTH8_PENPA</name>
<dbReference type="RefSeq" id="XP_040650772.1">
    <property type="nucleotide sequence ID" value="XM_040796234.1"/>
</dbReference>
<accession>A0A135LTH8</accession>
<dbReference type="OMA" id="RSHGHED"/>
<dbReference type="GeneID" id="63711534"/>
<protein>
    <submittedName>
        <fullName evidence="1">Uncharacterized protein</fullName>
    </submittedName>
</protein>